<dbReference type="UniPathway" id="UPA00074">
    <property type="reaction ID" value="UER00129"/>
</dbReference>
<comment type="similarity">
    <text evidence="3 15">Belongs to the AIR synthase family.</text>
</comment>
<protein>
    <recommendedName>
        <fullName evidence="5 15">Phosphoribosylformylglycinamidine cyclo-ligase</fullName>
        <ecNumber evidence="4 15">6.3.3.1</ecNumber>
    </recommendedName>
    <alternativeName>
        <fullName evidence="12 15">AIR synthase</fullName>
    </alternativeName>
    <alternativeName>
        <fullName evidence="13 15">AIRS</fullName>
    </alternativeName>
    <alternativeName>
        <fullName evidence="11 15">Phosphoribosyl-aminoimidazole synthetase</fullName>
    </alternativeName>
</protein>
<comment type="pathway">
    <text evidence="2 15">Purine metabolism; IMP biosynthesis via de novo pathway; 5-amino-1-(5-phospho-D-ribosyl)imidazole from N(2)-formyl-N(1)-(5-phospho-D-ribosyl)glycinamide: step 2/2.</text>
</comment>
<evidence type="ECO:0000256" key="9">
    <source>
        <dbReference type="ARBA" id="ARBA00022755"/>
    </source>
</evidence>
<evidence type="ECO:0000256" key="8">
    <source>
        <dbReference type="ARBA" id="ARBA00022741"/>
    </source>
</evidence>
<dbReference type="GO" id="GO:0004637">
    <property type="term" value="F:phosphoribosylamine-glycine ligase activity"/>
    <property type="evidence" value="ECO:0007669"/>
    <property type="project" value="TreeGrafter"/>
</dbReference>
<dbReference type="GO" id="GO:0006189">
    <property type="term" value="P:'de novo' IMP biosynthetic process"/>
    <property type="evidence" value="ECO:0007669"/>
    <property type="project" value="UniProtKB-UniRule"/>
</dbReference>
<dbReference type="STRING" id="262898.GA0070564_1011320"/>
<dbReference type="EMBL" id="FMCX01000001">
    <property type="protein sequence ID" value="SCE85261.1"/>
    <property type="molecule type" value="Genomic_DNA"/>
</dbReference>
<evidence type="ECO:0000256" key="16">
    <source>
        <dbReference type="SAM" id="MobiDB-lite"/>
    </source>
</evidence>
<evidence type="ECO:0000256" key="2">
    <source>
        <dbReference type="ARBA" id="ARBA00004686"/>
    </source>
</evidence>
<evidence type="ECO:0000313" key="19">
    <source>
        <dbReference type="EMBL" id="SCE85261.1"/>
    </source>
</evidence>
<keyword evidence="6 15" id="KW-0963">Cytoplasm</keyword>
<dbReference type="AlphaFoldDB" id="A0A1C4VN72"/>
<reference evidence="20" key="1">
    <citation type="submission" date="2016-06" db="EMBL/GenBank/DDBJ databases">
        <authorList>
            <person name="Varghese N."/>
            <person name="Submissions Spin"/>
        </authorList>
    </citation>
    <scope>NUCLEOTIDE SEQUENCE [LARGE SCALE GENOMIC DNA]</scope>
    <source>
        <strain evidence="20">DSM 44830</strain>
    </source>
</reference>
<dbReference type="RefSeq" id="WP_091603872.1">
    <property type="nucleotide sequence ID" value="NZ_FMCX01000001.1"/>
</dbReference>
<keyword evidence="10 15" id="KW-0067">ATP-binding</keyword>
<dbReference type="Gene3D" id="3.30.1330.10">
    <property type="entry name" value="PurM-like, N-terminal domain"/>
    <property type="match status" value="1"/>
</dbReference>
<keyword evidence="8 15" id="KW-0547">Nucleotide-binding</keyword>
<feature type="region of interest" description="Disordered" evidence="16">
    <location>
        <begin position="1"/>
        <end position="36"/>
    </location>
</feature>
<dbReference type="Proteomes" id="UP000199504">
    <property type="component" value="Unassembled WGS sequence"/>
</dbReference>
<dbReference type="GO" id="GO:0005829">
    <property type="term" value="C:cytosol"/>
    <property type="evidence" value="ECO:0007669"/>
    <property type="project" value="TreeGrafter"/>
</dbReference>
<comment type="catalytic activity">
    <reaction evidence="14 15">
        <text>2-formamido-N(1)-(5-O-phospho-beta-D-ribosyl)acetamidine + ATP = 5-amino-1-(5-phospho-beta-D-ribosyl)imidazole + ADP + phosphate + H(+)</text>
        <dbReference type="Rhea" id="RHEA:23032"/>
        <dbReference type="ChEBI" id="CHEBI:15378"/>
        <dbReference type="ChEBI" id="CHEBI:30616"/>
        <dbReference type="ChEBI" id="CHEBI:43474"/>
        <dbReference type="ChEBI" id="CHEBI:137981"/>
        <dbReference type="ChEBI" id="CHEBI:147287"/>
        <dbReference type="ChEBI" id="CHEBI:456216"/>
        <dbReference type="EC" id="6.3.3.1"/>
    </reaction>
</comment>
<evidence type="ECO:0000256" key="13">
    <source>
        <dbReference type="ARBA" id="ARBA00033093"/>
    </source>
</evidence>
<comment type="subcellular location">
    <subcellularLocation>
        <location evidence="1 15">Cytoplasm</location>
    </subcellularLocation>
</comment>
<dbReference type="GO" id="GO:0046084">
    <property type="term" value="P:adenine biosynthetic process"/>
    <property type="evidence" value="ECO:0007669"/>
    <property type="project" value="TreeGrafter"/>
</dbReference>
<evidence type="ECO:0000256" key="5">
    <source>
        <dbReference type="ARBA" id="ARBA00020367"/>
    </source>
</evidence>
<name>A0A1C4VN72_9ACTN</name>
<feature type="domain" description="PurM-like N-terminal" evidence="17">
    <location>
        <begin position="91"/>
        <end position="195"/>
    </location>
</feature>
<dbReference type="OrthoDB" id="9777881at2"/>
<evidence type="ECO:0000259" key="17">
    <source>
        <dbReference type="Pfam" id="PF00586"/>
    </source>
</evidence>
<dbReference type="Gene3D" id="3.90.650.10">
    <property type="entry name" value="PurM-like C-terminal domain"/>
    <property type="match status" value="1"/>
</dbReference>
<dbReference type="InterPro" id="IPR036676">
    <property type="entry name" value="PurM-like_C_sf"/>
</dbReference>
<evidence type="ECO:0000256" key="15">
    <source>
        <dbReference type="HAMAP-Rule" id="MF_00741"/>
    </source>
</evidence>
<evidence type="ECO:0000256" key="12">
    <source>
        <dbReference type="ARBA" id="ARBA00032931"/>
    </source>
</evidence>
<organism evidence="19 20">
    <name type="scientific">Micromonospora mirobrigensis</name>
    <dbReference type="NCBI Taxonomy" id="262898"/>
    <lineage>
        <taxon>Bacteria</taxon>
        <taxon>Bacillati</taxon>
        <taxon>Actinomycetota</taxon>
        <taxon>Actinomycetes</taxon>
        <taxon>Micromonosporales</taxon>
        <taxon>Micromonosporaceae</taxon>
        <taxon>Micromonospora</taxon>
    </lineage>
</organism>
<dbReference type="GO" id="GO:0004641">
    <property type="term" value="F:phosphoribosylformylglycinamidine cyclo-ligase activity"/>
    <property type="evidence" value="ECO:0007669"/>
    <property type="project" value="UniProtKB-UniRule"/>
</dbReference>
<gene>
    <name evidence="15" type="primary">purM</name>
    <name evidence="19" type="ORF">GA0070564_1011320</name>
</gene>
<evidence type="ECO:0000256" key="14">
    <source>
        <dbReference type="ARBA" id="ARBA00049057"/>
    </source>
</evidence>
<dbReference type="GO" id="GO:0005524">
    <property type="term" value="F:ATP binding"/>
    <property type="evidence" value="ECO:0007669"/>
    <property type="project" value="UniProtKB-KW"/>
</dbReference>
<dbReference type="PANTHER" id="PTHR10520">
    <property type="entry name" value="TRIFUNCTIONAL PURINE BIOSYNTHETIC PROTEIN ADENOSINE-3-RELATED"/>
    <property type="match status" value="1"/>
</dbReference>
<evidence type="ECO:0000313" key="20">
    <source>
        <dbReference type="Proteomes" id="UP000199504"/>
    </source>
</evidence>
<feature type="domain" description="PurM-like C-terminal" evidence="18">
    <location>
        <begin position="207"/>
        <end position="373"/>
    </location>
</feature>
<dbReference type="Pfam" id="PF00586">
    <property type="entry name" value="AIRS"/>
    <property type="match status" value="1"/>
</dbReference>
<dbReference type="FunFam" id="3.90.650.10:FF:000011">
    <property type="entry name" value="Phosphoribosylformylglycinamidine cyclo-ligase"/>
    <property type="match status" value="1"/>
</dbReference>
<evidence type="ECO:0000256" key="10">
    <source>
        <dbReference type="ARBA" id="ARBA00022840"/>
    </source>
</evidence>
<sequence>MTHVSERSGAGSSPTGSGGDRQPWTAGSGRAGRKRSVSYADAGVSIDAGDRAVELLKSKVKSTRRPEVMGDLGGFAGLFRLDTQKYKRPILASSTDGVGTKLVIAQQMDIHDTVGIDLVAMVVDDLVACGAEPLFLLDYIATGEVVPDKVAEIGAGIADGCRYAGCALLGGETAEHPGVLRPDEYDISATGVGVVEESEILSSERVEVGDVVIAMRSSGLHSNGYSLVRHVLLGAGRMRLDVVIDDFGRQRTLGEELLTPTKIYAQDCLKLIAEAEVRALAHVTGGGIPGNLVRILPEHVDAVVNRSTWKPQPVFDLVQSKGRIEDPEMEATFNMGVGMFAIVSAEDADRALATLTGRGVDAWQAGEIIEGSGNVQMVGQHTRG</sequence>
<dbReference type="SUPFAM" id="SSF55326">
    <property type="entry name" value="PurM N-terminal domain-like"/>
    <property type="match status" value="1"/>
</dbReference>
<evidence type="ECO:0000256" key="1">
    <source>
        <dbReference type="ARBA" id="ARBA00004496"/>
    </source>
</evidence>
<dbReference type="InterPro" id="IPR004733">
    <property type="entry name" value="PurM_cligase"/>
</dbReference>
<dbReference type="CDD" id="cd02196">
    <property type="entry name" value="PurM"/>
    <property type="match status" value="1"/>
</dbReference>
<evidence type="ECO:0000256" key="7">
    <source>
        <dbReference type="ARBA" id="ARBA00022598"/>
    </source>
</evidence>
<dbReference type="SUPFAM" id="SSF56042">
    <property type="entry name" value="PurM C-terminal domain-like"/>
    <property type="match status" value="1"/>
</dbReference>
<dbReference type="FunFam" id="3.30.1330.10:FF:000001">
    <property type="entry name" value="Phosphoribosylformylglycinamidine cyclo-ligase"/>
    <property type="match status" value="1"/>
</dbReference>
<evidence type="ECO:0000256" key="6">
    <source>
        <dbReference type="ARBA" id="ARBA00022490"/>
    </source>
</evidence>
<dbReference type="Pfam" id="PF02769">
    <property type="entry name" value="AIRS_C"/>
    <property type="match status" value="1"/>
</dbReference>
<keyword evidence="9 15" id="KW-0658">Purine biosynthesis</keyword>
<evidence type="ECO:0000256" key="11">
    <source>
        <dbReference type="ARBA" id="ARBA00031908"/>
    </source>
</evidence>
<dbReference type="PANTHER" id="PTHR10520:SF12">
    <property type="entry name" value="TRIFUNCTIONAL PURINE BIOSYNTHETIC PROTEIN ADENOSINE-3"/>
    <property type="match status" value="1"/>
</dbReference>
<accession>A0A1C4VN72</accession>
<evidence type="ECO:0000256" key="3">
    <source>
        <dbReference type="ARBA" id="ARBA00010280"/>
    </source>
</evidence>
<dbReference type="InterPro" id="IPR036921">
    <property type="entry name" value="PurM-like_N_sf"/>
</dbReference>
<dbReference type="EC" id="6.3.3.1" evidence="4 15"/>
<proteinExistence type="inferred from homology"/>
<dbReference type="HAMAP" id="MF_00741">
    <property type="entry name" value="AIRS"/>
    <property type="match status" value="1"/>
</dbReference>
<dbReference type="InterPro" id="IPR010918">
    <property type="entry name" value="PurM-like_C_dom"/>
</dbReference>
<evidence type="ECO:0000259" key="18">
    <source>
        <dbReference type="Pfam" id="PF02769"/>
    </source>
</evidence>
<dbReference type="InterPro" id="IPR016188">
    <property type="entry name" value="PurM-like_N"/>
</dbReference>
<dbReference type="NCBIfam" id="TIGR00878">
    <property type="entry name" value="purM"/>
    <property type="match status" value="1"/>
</dbReference>
<keyword evidence="20" id="KW-1185">Reference proteome</keyword>
<evidence type="ECO:0000256" key="4">
    <source>
        <dbReference type="ARBA" id="ARBA00013047"/>
    </source>
</evidence>
<keyword evidence="7 15" id="KW-0436">Ligase</keyword>